<dbReference type="GO" id="GO:0005975">
    <property type="term" value="P:carbohydrate metabolic process"/>
    <property type="evidence" value="ECO:0007669"/>
    <property type="project" value="InterPro"/>
</dbReference>
<keyword evidence="2" id="KW-0413">Isomerase</keyword>
<reference evidence="3" key="1">
    <citation type="submission" date="2020-10" db="EMBL/GenBank/DDBJ databases">
        <title>An improved Amphimedon queenslandica hologenome assembly reveals how three proteobacterial symbionts can extend the metabolic phenotypic of their marine sponge host.</title>
        <authorList>
            <person name="Degnan B."/>
            <person name="Degnan S."/>
            <person name="Xiang X."/>
        </authorList>
    </citation>
    <scope>NUCLEOTIDE SEQUENCE</scope>
    <source>
        <strain evidence="3">AqS2</strain>
    </source>
</reference>
<evidence type="ECO:0000313" key="4">
    <source>
        <dbReference type="Proteomes" id="UP000604381"/>
    </source>
</evidence>
<dbReference type="Gene3D" id="3.20.20.70">
    <property type="entry name" value="Aldolase class I"/>
    <property type="match status" value="1"/>
</dbReference>
<sequence length="141" mass="14664">MLAAGADLVSFHPETTRRAHECVSRIHEAGAQAGYALSPAVGLAAAEPMMGELDMLVLMTVEPGFGGQQLIEGVIPKVAAASQLIAKQELDMRLQVDGGVTLATARRLADAGADTFVAGSAWFGAEDYAANRQKLLDAING</sequence>
<name>A0A930UBM5_9GAMM</name>
<comment type="caution">
    <text evidence="3">The sequence shown here is derived from an EMBL/GenBank/DDBJ whole genome shotgun (WGS) entry which is preliminary data.</text>
</comment>
<evidence type="ECO:0000256" key="1">
    <source>
        <dbReference type="ARBA" id="ARBA00022723"/>
    </source>
</evidence>
<dbReference type="InterPro" id="IPR013785">
    <property type="entry name" value="Aldolase_TIM"/>
</dbReference>
<dbReference type="GO" id="GO:0046872">
    <property type="term" value="F:metal ion binding"/>
    <property type="evidence" value="ECO:0007669"/>
    <property type="project" value="UniProtKB-KW"/>
</dbReference>
<dbReference type="EMBL" id="JADHEI010000028">
    <property type="protein sequence ID" value="MBF2734930.1"/>
    <property type="molecule type" value="Genomic_DNA"/>
</dbReference>
<evidence type="ECO:0000256" key="2">
    <source>
        <dbReference type="ARBA" id="ARBA00023235"/>
    </source>
</evidence>
<gene>
    <name evidence="3" type="ORF">ISN26_02400</name>
</gene>
<accession>A0A930UBM5</accession>
<organism evidence="3 4">
    <name type="scientific">Candidatus Amphirhobacter heronislandensis</name>
    <dbReference type="NCBI Taxonomy" id="1732024"/>
    <lineage>
        <taxon>Bacteria</taxon>
        <taxon>Pseudomonadati</taxon>
        <taxon>Pseudomonadota</taxon>
        <taxon>Gammaproteobacteria</taxon>
        <taxon>Candidatus Tethybacterales</taxon>
        <taxon>Candidatus Tethybacteraceae</taxon>
        <taxon>Candidatus Amphirhobacter</taxon>
    </lineage>
</organism>
<protein>
    <recommendedName>
        <fullName evidence="5">Ribulose-phosphate 3-epimerase</fullName>
    </recommendedName>
</protein>
<dbReference type="Proteomes" id="UP000604381">
    <property type="component" value="Unassembled WGS sequence"/>
</dbReference>
<dbReference type="Pfam" id="PF00834">
    <property type="entry name" value="Ribul_P_3_epim"/>
    <property type="match status" value="1"/>
</dbReference>
<keyword evidence="4" id="KW-1185">Reference proteome</keyword>
<dbReference type="SUPFAM" id="SSF51366">
    <property type="entry name" value="Ribulose-phoshate binding barrel"/>
    <property type="match status" value="1"/>
</dbReference>
<dbReference type="InterPro" id="IPR011060">
    <property type="entry name" value="RibuloseP-bd_barrel"/>
</dbReference>
<evidence type="ECO:0008006" key="5">
    <source>
        <dbReference type="Google" id="ProtNLM"/>
    </source>
</evidence>
<evidence type="ECO:0000313" key="3">
    <source>
        <dbReference type="EMBL" id="MBF2734930.1"/>
    </source>
</evidence>
<keyword evidence="1" id="KW-0479">Metal-binding</keyword>
<dbReference type="AlphaFoldDB" id="A0A930UBM5"/>
<dbReference type="InterPro" id="IPR000056">
    <property type="entry name" value="Ribul_P_3_epim-like"/>
</dbReference>
<proteinExistence type="predicted"/>
<dbReference type="PANTHER" id="PTHR11749">
    <property type="entry name" value="RIBULOSE-5-PHOSPHATE-3-EPIMERASE"/>
    <property type="match status" value="1"/>
</dbReference>
<dbReference type="GO" id="GO:0016857">
    <property type="term" value="F:racemase and epimerase activity, acting on carbohydrates and derivatives"/>
    <property type="evidence" value="ECO:0007669"/>
    <property type="project" value="InterPro"/>
</dbReference>